<dbReference type="PROSITE" id="PS51755">
    <property type="entry name" value="OMPR_PHOB"/>
    <property type="match status" value="1"/>
</dbReference>
<evidence type="ECO:0000256" key="3">
    <source>
        <dbReference type="ARBA" id="ARBA00023015"/>
    </source>
</evidence>
<evidence type="ECO:0000259" key="9">
    <source>
        <dbReference type="PROSITE" id="PS51755"/>
    </source>
</evidence>
<dbReference type="SMART" id="SM00862">
    <property type="entry name" value="Trans_reg_C"/>
    <property type="match status" value="1"/>
</dbReference>
<dbReference type="Gene3D" id="1.10.10.10">
    <property type="entry name" value="Winged helix-like DNA-binding domain superfamily/Winged helix DNA-binding domain"/>
    <property type="match status" value="1"/>
</dbReference>
<dbReference type="InterPro" id="IPR001867">
    <property type="entry name" value="OmpR/PhoB-type_DNA-bd"/>
</dbReference>
<accession>A0ABT7DNN7</accession>
<dbReference type="Proteomes" id="UP001232750">
    <property type="component" value="Unassembled WGS sequence"/>
</dbReference>
<dbReference type="PANTHER" id="PTHR48111">
    <property type="entry name" value="REGULATOR OF RPOS"/>
    <property type="match status" value="1"/>
</dbReference>
<dbReference type="RefSeq" id="WP_283832509.1">
    <property type="nucleotide sequence ID" value="NZ_JASJEU010000020.1"/>
</dbReference>
<protein>
    <submittedName>
        <fullName evidence="10">Response regulator transcription factor</fullName>
    </submittedName>
</protein>
<dbReference type="InterPro" id="IPR039420">
    <property type="entry name" value="WalR-like"/>
</dbReference>
<evidence type="ECO:0000259" key="8">
    <source>
        <dbReference type="PROSITE" id="PS50110"/>
    </source>
</evidence>
<dbReference type="InterPro" id="IPR016032">
    <property type="entry name" value="Sig_transdc_resp-reg_C-effctor"/>
</dbReference>
<keyword evidence="4 7" id="KW-0238">DNA-binding</keyword>
<evidence type="ECO:0000256" key="5">
    <source>
        <dbReference type="ARBA" id="ARBA00023163"/>
    </source>
</evidence>
<dbReference type="InterPro" id="IPR036388">
    <property type="entry name" value="WH-like_DNA-bd_sf"/>
</dbReference>
<dbReference type="Gene3D" id="6.10.250.690">
    <property type="match status" value="1"/>
</dbReference>
<dbReference type="SUPFAM" id="SSF52172">
    <property type="entry name" value="CheY-like"/>
    <property type="match status" value="1"/>
</dbReference>
<evidence type="ECO:0000313" key="11">
    <source>
        <dbReference type="Proteomes" id="UP001232750"/>
    </source>
</evidence>
<dbReference type="PROSITE" id="PS50110">
    <property type="entry name" value="RESPONSE_REGULATORY"/>
    <property type="match status" value="1"/>
</dbReference>
<dbReference type="PANTHER" id="PTHR48111:SF1">
    <property type="entry name" value="TWO-COMPONENT RESPONSE REGULATOR ORR33"/>
    <property type="match status" value="1"/>
</dbReference>
<dbReference type="Gene3D" id="3.40.50.2300">
    <property type="match status" value="1"/>
</dbReference>
<dbReference type="Pfam" id="PF00072">
    <property type="entry name" value="Response_reg"/>
    <property type="match status" value="1"/>
</dbReference>
<dbReference type="CDD" id="cd00383">
    <property type="entry name" value="trans_reg_C"/>
    <property type="match status" value="1"/>
</dbReference>
<evidence type="ECO:0000256" key="7">
    <source>
        <dbReference type="PROSITE-ProRule" id="PRU01091"/>
    </source>
</evidence>
<keyword evidence="3" id="KW-0805">Transcription regulation</keyword>
<dbReference type="InterPro" id="IPR011006">
    <property type="entry name" value="CheY-like_superfamily"/>
</dbReference>
<feature type="domain" description="OmpR/PhoB-type" evidence="9">
    <location>
        <begin position="121"/>
        <end position="216"/>
    </location>
</feature>
<keyword evidence="11" id="KW-1185">Reference proteome</keyword>
<dbReference type="SMART" id="SM00448">
    <property type="entry name" value="REC"/>
    <property type="match status" value="1"/>
</dbReference>
<proteinExistence type="predicted"/>
<gene>
    <name evidence="10" type="ORF">QNJ86_10155</name>
</gene>
<dbReference type="EMBL" id="JASJEU010000020">
    <property type="protein sequence ID" value="MDJ1651162.1"/>
    <property type="molecule type" value="Genomic_DNA"/>
</dbReference>
<feature type="DNA-binding region" description="OmpR/PhoB-type" evidence="7">
    <location>
        <begin position="121"/>
        <end position="216"/>
    </location>
</feature>
<evidence type="ECO:0000256" key="1">
    <source>
        <dbReference type="ARBA" id="ARBA00022553"/>
    </source>
</evidence>
<evidence type="ECO:0000313" key="10">
    <source>
        <dbReference type="EMBL" id="MDJ1651162.1"/>
    </source>
</evidence>
<name>A0ABT7DNN7_9ACTN</name>
<evidence type="ECO:0000256" key="4">
    <source>
        <dbReference type="ARBA" id="ARBA00023125"/>
    </source>
</evidence>
<keyword evidence="5" id="KW-0804">Transcription</keyword>
<feature type="domain" description="Response regulatory" evidence="8">
    <location>
        <begin position="3"/>
        <end position="114"/>
    </location>
</feature>
<reference evidence="10 11" key="1">
    <citation type="submission" date="2023-05" db="EMBL/GenBank/DDBJ databases">
        <title>Gordonibacter KGMB12511T sp. nov., isolated from faeces of healthy Korean.</title>
        <authorList>
            <person name="Kim H.S."/>
            <person name="Kim J.-S."/>
            <person name="Suh M.K."/>
            <person name="Eom M.K."/>
            <person name="Do H.E."/>
            <person name="Lee J.-S."/>
        </authorList>
    </citation>
    <scope>NUCLEOTIDE SEQUENCE [LARGE SCALE GENOMIC DNA]</scope>
    <source>
        <strain evidence="10 11">KGMB12511</strain>
    </source>
</reference>
<evidence type="ECO:0000256" key="2">
    <source>
        <dbReference type="ARBA" id="ARBA00023012"/>
    </source>
</evidence>
<dbReference type="InterPro" id="IPR001789">
    <property type="entry name" value="Sig_transdc_resp-reg_receiver"/>
</dbReference>
<comment type="caution">
    <text evidence="10">The sequence shown here is derived from an EMBL/GenBank/DDBJ whole genome shotgun (WGS) entry which is preliminary data.</text>
</comment>
<dbReference type="Pfam" id="PF00486">
    <property type="entry name" value="Trans_reg_C"/>
    <property type="match status" value="1"/>
</dbReference>
<dbReference type="SUPFAM" id="SSF46894">
    <property type="entry name" value="C-terminal effector domain of the bipartite response regulators"/>
    <property type="match status" value="1"/>
</dbReference>
<keyword evidence="2" id="KW-0902">Two-component regulatory system</keyword>
<organism evidence="10 11">
    <name type="scientific">Gordonibacter faecis</name>
    <dbReference type="NCBI Taxonomy" id="3047475"/>
    <lineage>
        <taxon>Bacteria</taxon>
        <taxon>Bacillati</taxon>
        <taxon>Actinomycetota</taxon>
        <taxon>Coriobacteriia</taxon>
        <taxon>Eggerthellales</taxon>
        <taxon>Eggerthellaceae</taxon>
        <taxon>Gordonibacter</taxon>
    </lineage>
</organism>
<sequence length="230" mass="25584">MAHILVAEDEAPINDLICRNLQLVGHSTASAFDGAEALTCAQGGSFDLALIDVMMPVLDGFEVKRQLDDDLPVIFVTARSDLSSRLDGLNLGADDYVVKPFETLELLARVEAVLRRTNRQQRVFEHAGVRVDFDTHQVFRNGEEVCLAPKEFELLDTLVVNRNLALSRERLLELVWGFDFVGETRTVDMHVLRLRKKLGWEDVIQTVRKVGYRLSTRTGAAAAAGRGGHA</sequence>
<evidence type="ECO:0000256" key="6">
    <source>
        <dbReference type="PROSITE-ProRule" id="PRU00169"/>
    </source>
</evidence>
<keyword evidence="1 6" id="KW-0597">Phosphoprotein</keyword>
<feature type="modified residue" description="4-aspartylphosphate" evidence="6">
    <location>
        <position position="52"/>
    </location>
</feature>